<dbReference type="OrthoDB" id="5118203at2"/>
<dbReference type="NCBIfam" id="TIGR03083">
    <property type="entry name" value="maleylpyruvate isomerase family mycothiol-dependent enzyme"/>
    <property type="match status" value="1"/>
</dbReference>
<proteinExistence type="predicted"/>
<dbReference type="SUPFAM" id="SSF55718">
    <property type="entry name" value="SCP-like"/>
    <property type="match status" value="1"/>
</dbReference>
<organism evidence="3 4">
    <name type="scientific">Mycolicibacterium vulneris</name>
    <dbReference type="NCBI Taxonomy" id="547163"/>
    <lineage>
        <taxon>Bacteria</taxon>
        <taxon>Bacillati</taxon>
        <taxon>Actinomycetota</taxon>
        <taxon>Actinomycetes</taxon>
        <taxon>Mycobacteriales</taxon>
        <taxon>Mycobacteriaceae</taxon>
        <taxon>Mycolicibacterium</taxon>
    </lineage>
</organism>
<feature type="domain" description="Mycothiol-dependent maleylpyruvate isomerase metal-binding" evidence="2">
    <location>
        <begin position="124"/>
        <end position="215"/>
    </location>
</feature>
<reference evidence="3 4" key="1">
    <citation type="submission" date="2017-04" db="EMBL/GenBank/DDBJ databases">
        <title>The new phylogeny of genus Mycobacterium.</title>
        <authorList>
            <person name="Tortoli E."/>
            <person name="Trovato A."/>
            <person name="Cirillo D.M."/>
        </authorList>
    </citation>
    <scope>NUCLEOTIDE SEQUENCE [LARGE SCALE GENOMIC DNA]</scope>
    <source>
        <strain evidence="3 4">DSM 45247</strain>
    </source>
</reference>
<keyword evidence="4" id="KW-1185">Reference proteome</keyword>
<feature type="compositionally biased region" description="Basic residues" evidence="1">
    <location>
        <begin position="1"/>
        <end position="10"/>
    </location>
</feature>
<dbReference type="InterPro" id="IPR036527">
    <property type="entry name" value="SCP2_sterol-bd_dom_sf"/>
</dbReference>
<feature type="region of interest" description="Disordered" evidence="1">
    <location>
        <begin position="77"/>
        <end position="109"/>
    </location>
</feature>
<sequence>MDTRPIRRQLHGAYRPGRGNLAKSSRGRCSRIRRAHRQLHDRRSGIGRPHQHVLRPLRNWPRRGGPRASRRICGLAQPNRLLRRRPAHSSRPTDPGSPASGVEHRGRPGVRGVVVTVRDNVESERSALADSLEALGPQAATACGDWTAFDLAAHVVAAERAAGVPAFCIRTLAVRGVQFPSSTEVADWVIRRQRRIGYHALIARLRGPSPRLLLAPKMATFSLFEVWTHHDDLATANGRTHAVPEHLAEAIPWLMRYQTHRLPTARLVLRTTDNREWTFGPDTGPVAIVSAPAADLVRWLAGRNPQTTLNIQADTALAVQIHAFAGRI</sequence>
<evidence type="ECO:0000259" key="2">
    <source>
        <dbReference type="Pfam" id="PF11716"/>
    </source>
</evidence>
<evidence type="ECO:0000313" key="3">
    <source>
        <dbReference type="EMBL" id="OSC22358.1"/>
    </source>
</evidence>
<dbReference type="InterPro" id="IPR034660">
    <property type="entry name" value="DinB/YfiT-like"/>
</dbReference>
<accession>A0A1X2KKR8</accession>
<dbReference type="GO" id="GO:0046872">
    <property type="term" value="F:metal ion binding"/>
    <property type="evidence" value="ECO:0007669"/>
    <property type="project" value="InterPro"/>
</dbReference>
<dbReference type="InterPro" id="IPR024344">
    <property type="entry name" value="MDMPI_metal-binding"/>
</dbReference>
<dbReference type="Proteomes" id="UP000242320">
    <property type="component" value="Unassembled WGS sequence"/>
</dbReference>
<dbReference type="AlphaFoldDB" id="A0A1X2KKR8"/>
<gene>
    <name evidence="3" type="ORF">B8W69_26360</name>
</gene>
<name>A0A1X2KKR8_9MYCO</name>
<dbReference type="Pfam" id="PF11716">
    <property type="entry name" value="MDMPI_N"/>
    <property type="match status" value="1"/>
</dbReference>
<comment type="caution">
    <text evidence="3">The sequence shown here is derived from an EMBL/GenBank/DDBJ whole genome shotgun (WGS) entry which is preliminary data.</text>
</comment>
<dbReference type="InterPro" id="IPR017517">
    <property type="entry name" value="Maleyloyr_isom"/>
</dbReference>
<feature type="region of interest" description="Disordered" evidence="1">
    <location>
        <begin position="1"/>
        <end position="29"/>
    </location>
</feature>
<evidence type="ECO:0000313" key="4">
    <source>
        <dbReference type="Proteomes" id="UP000242320"/>
    </source>
</evidence>
<dbReference type="EMBL" id="NCXM01000039">
    <property type="protein sequence ID" value="OSC22358.1"/>
    <property type="molecule type" value="Genomic_DNA"/>
</dbReference>
<protein>
    <recommendedName>
        <fullName evidence="2">Mycothiol-dependent maleylpyruvate isomerase metal-binding domain-containing protein</fullName>
    </recommendedName>
</protein>
<dbReference type="SUPFAM" id="SSF109854">
    <property type="entry name" value="DinB/YfiT-like putative metalloenzymes"/>
    <property type="match status" value="1"/>
</dbReference>
<evidence type="ECO:0000256" key="1">
    <source>
        <dbReference type="SAM" id="MobiDB-lite"/>
    </source>
</evidence>